<name>A0A1H4A9L9_XYLRU</name>
<dbReference type="OrthoDB" id="9796839at2"/>
<dbReference type="PANTHER" id="PTHR10434">
    <property type="entry name" value="1-ACYL-SN-GLYCEROL-3-PHOSPHATE ACYLTRANSFERASE"/>
    <property type="match status" value="1"/>
</dbReference>
<keyword evidence="2 5" id="KW-0808">Transferase</keyword>
<organism evidence="5 6">
    <name type="scientific">Xylanibacter ruminicola</name>
    <name type="common">Prevotella ruminicola</name>
    <dbReference type="NCBI Taxonomy" id="839"/>
    <lineage>
        <taxon>Bacteria</taxon>
        <taxon>Pseudomonadati</taxon>
        <taxon>Bacteroidota</taxon>
        <taxon>Bacteroidia</taxon>
        <taxon>Bacteroidales</taxon>
        <taxon>Prevotellaceae</taxon>
        <taxon>Xylanibacter</taxon>
    </lineage>
</organism>
<evidence type="ECO:0000256" key="2">
    <source>
        <dbReference type="ARBA" id="ARBA00022679"/>
    </source>
</evidence>
<evidence type="ECO:0000259" key="4">
    <source>
        <dbReference type="SMART" id="SM00563"/>
    </source>
</evidence>
<protein>
    <submittedName>
        <fullName evidence="5">Acyltransferase</fullName>
    </submittedName>
</protein>
<comment type="pathway">
    <text evidence="1">Lipid metabolism.</text>
</comment>
<proteinExistence type="predicted"/>
<dbReference type="Pfam" id="PF01553">
    <property type="entry name" value="Acyltransferase"/>
    <property type="match status" value="1"/>
</dbReference>
<accession>A0A1H4A9L9</accession>
<evidence type="ECO:0000313" key="5">
    <source>
        <dbReference type="EMBL" id="SEA32636.1"/>
    </source>
</evidence>
<dbReference type="GO" id="GO:0003841">
    <property type="term" value="F:1-acylglycerol-3-phosphate O-acyltransferase activity"/>
    <property type="evidence" value="ECO:0007669"/>
    <property type="project" value="TreeGrafter"/>
</dbReference>
<dbReference type="AlphaFoldDB" id="A0A1H4A9L9"/>
<reference evidence="5 6" key="1">
    <citation type="submission" date="2016-10" db="EMBL/GenBank/DDBJ databases">
        <authorList>
            <person name="de Groot N.N."/>
        </authorList>
    </citation>
    <scope>NUCLEOTIDE SEQUENCE [LARGE SCALE GENOMIC DNA]</scope>
    <source>
        <strain evidence="5 6">D31d</strain>
    </source>
</reference>
<dbReference type="InterPro" id="IPR002123">
    <property type="entry name" value="Plipid/glycerol_acylTrfase"/>
</dbReference>
<feature type="domain" description="Phospholipid/glycerol acyltransferase" evidence="4">
    <location>
        <begin position="29"/>
        <end position="141"/>
    </location>
</feature>
<dbReference type="Proteomes" id="UP000182257">
    <property type="component" value="Unassembled WGS sequence"/>
</dbReference>
<keyword evidence="3 5" id="KW-0012">Acyltransferase</keyword>
<dbReference type="EMBL" id="FNRF01000002">
    <property type="protein sequence ID" value="SEA32636.1"/>
    <property type="molecule type" value="Genomic_DNA"/>
</dbReference>
<dbReference type="PANTHER" id="PTHR10434:SF9">
    <property type="entry name" value="PHOSPHOLIPID_GLYCEROL ACYLTRANSFERASE DOMAIN-CONTAINING PROTEIN"/>
    <property type="match status" value="1"/>
</dbReference>
<evidence type="ECO:0000256" key="3">
    <source>
        <dbReference type="ARBA" id="ARBA00023315"/>
    </source>
</evidence>
<gene>
    <name evidence="5" type="ORF">SAMN05216462_1118</name>
</gene>
<dbReference type="GO" id="GO:0006654">
    <property type="term" value="P:phosphatidic acid biosynthetic process"/>
    <property type="evidence" value="ECO:0007669"/>
    <property type="project" value="TreeGrafter"/>
</dbReference>
<evidence type="ECO:0000313" key="6">
    <source>
        <dbReference type="Proteomes" id="UP000182257"/>
    </source>
</evidence>
<evidence type="ECO:0000256" key="1">
    <source>
        <dbReference type="ARBA" id="ARBA00005189"/>
    </source>
</evidence>
<dbReference type="RefSeq" id="WP_074760608.1">
    <property type="nucleotide sequence ID" value="NZ_FNRF01000002.1"/>
</dbReference>
<dbReference type="SMART" id="SM00563">
    <property type="entry name" value="PlsC"/>
    <property type="match status" value="1"/>
</dbReference>
<dbReference type="SUPFAM" id="SSF69593">
    <property type="entry name" value="Glycerol-3-phosphate (1)-acyltransferase"/>
    <property type="match status" value="1"/>
</dbReference>
<sequence length="190" mass="22176">MLKSLCRWILYKRMGWQKEISENHPEKFIICLAPHTSNWDFLLGQLYSRAEGMKINFLMKKEWFFWPLGPIFRSMGGIPVFRQKKMSMTDAMAETAKSVSQFKLCITPEGTRSRVVEWKKGFYFIALKAGIPILLYGVDYEHKLIQCTKTIIPTGDLEADMREIKLYFKDFKGKKPENFSIGEIGDITKQ</sequence>